<proteinExistence type="predicted"/>
<reference evidence="2" key="1">
    <citation type="submission" date="2022-11" db="UniProtKB">
        <authorList>
            <consortium name="WormBaseParasite"/>
        </authorList>
    </citation>
    <scope>IDENTIFICATION</scope>
</reference>
<dbReference type="Proteomes" id="UP000887565">
    <property type="component" value="Unplaced"/>
</dbReference>
<protein>
    <submittedName>
        <fullName evidence="2">Uncharacterized protein</fullName>
    </submittedName>
</protein>
<name>A0A915JZN7_ROMCU</name>
<keyword evidence="1" id="KW-1185">Reference proteome</keyword>
<organism evidence="1 2">
    <name type="scientific">Romanomermis culicivorax</name>
    <name type="common">Nematode worm</name>
    <dbReference type="NCBI Taxonomy" id="13658"/>
    <lineage>
        <taxon>Eukaryota</taxon>
        <taxon>Metazoa</taxon>
        <taxon>Ecdysozoa</taxon>
        <taxon>Nematoda</taxon>
        <taxon>Enoplea</taxon>
        <taxon>Dorylaimia</taxon>
        <taxon>Mermithida</taxon>
        <taxon>Mermithoidea</taxon>
        <taxon>Mermithidae</taxon>
        <taxon>Romanomermis</taxon>
    </lineage>
</organism>
<dbReference type="WBParaSite" id="nRc.2.0.1.t31519-RA">
    <property type="protein sequence ID" value="nRc.2.0.1.t31519-RA"/>
    <property type="gene ID" value="nRc.2.0.1.g31519"/>
</dbReference>
<evidence type="ECO:0000313" key="2">
    <source>
        <dbReference type="WBParaSite" id="nRc.2.0.1.t31519-RA"/>
    </source>
</evidence>
<evidence type="ECO:0000313" key="1">
    <source>
        <dbReference type="Proteomes" id="UP000887565"/>
    </source>
</evidence>
<accession>A0A915JZN7</accession>
<sequence length="214" mass="23258">MAHRSRADVNAVTPAMTKKTISQPTLPDSMPLIANYAPPPAEVITIASHDEVLQAQAADPDITATVASLQNHNIHPYDYFTKMVSAHPIPNQKTSTIVECFVNNIVLTHGSLLVLLSDASHATENVVTIDSLDAPGRPQTISMTRLKPFIPRPVKEAFKLEASGPHHGDHVDETTMQIKFTPSSSFPLHHSPIANTLPTFQHPITHLPGLHTFG</sequence>
<dbReference type="AlphaFoldDB" id="A0A915JZN7"/>